<dbReference type="NCBIfam" id="TIGR00045">
    <property type="entry name" value="glycerate kinase"/>
    <property type="match status" value="1"/>
</dbReference>
<comment type="similarity">
    <text evidence="1 4">Belongs to the glycerate kinase type-1 family.</text>
</comment>
<gene>
    <name evidence="5" type="ORF">GCM10011340_10150</name>
</gene>
<dbReference type="InterPro" id="IPR036129">
    <property type="entry name" value="Glycerate_kinase_sf"/>
</dbReference>
<comment type="caution">
    <text evidence="5">The sequence shown here is derived from an EMBL/GenBank/DDBJ whole genome shotgun (WGS) entry which is preliminary data.</text>
</comment>
<dbReference type="PANTHER" id="PTHR21599">
    <property type="entry name" value="GLYCERATE KINASE"/>
    <property type="match status" value="1"/>
</dbReference>
<dbReference type="Pfam" id="PF02595">
    <property type="entry name" value="Gly_kinase"/>
    <property type="match status" value="1"/>
</dbReference>
<name>A0ABQ3I240_9BACT</name>
<dbReference type="Proteomes" id="UP000658258">
    <property type="component" value="Unassembled WGS sequence"/>
</dbReference>
<evidence type="ECO:0000313" key="6">
    <source>
        <dbReference type="Proteomes" id="UP000658258"/>
    </source>
</evidence>
<keyword evidence="2 4" id="KW-0808">Transferase</keyword>
<evidence type="ECO:0000256" key="2">
    <source>
        <dbReference type="ARBA" id="ARBA00022679"/>
    </source>
</evidence>
<dbReference type="PIRSF" id="PIRSF006078">
    <property type="entry name" value="GlxK"/>
    <property type="match status" value="1"/>
</dbReference>
<organism evidence="5 6">
    <name type="scientific">Roseivirga thermotolerans</name>
    <dbReference type="NCBI Taxonomy" id="1758176"/>
    <lineage>
        <taxon>Bacteria</taxon>
        <taxon>Pseudomonadati</taxon>
        <taxon>Bacteroidota</taxon>
        <taxon>Cytophagia</taxon>
        <taxon>Cytophagales</taxon>
        <taxon>Roseivirgaceae</taxon>
        <taxon>Roseivirga</taxon>
    </lineage>
</organism>
<protein>
    <submittedName>
        <fullName evidence="5">Glycerate kinase</fullName>
    </submittedName>
</protein>
<dbReference type="PANTHER" id="PTHR21599:SF0">
    <property type="entry name" value="GLYCERATE KINASE"/>
    <property type="match status" value="1"/>
</dbReference>
<dbReference type="RefSeq" id="WP_189629099.1">
    <property type="nucleotide sequence ID" value="NZ_BNAG01000001.1"/>
</dbReference>
<keyword evidence="6" id="KW-1185">Reference proteome</keyword>
<evidence type="ECO:0000256" key="3">
    <source>
        <dbReference type="ARBA" id="ARBA00022777"/>
    </source>
</evidence>
<dbReference type="Gene3D" id="3.90.1510.10">
    <property type="entry name" value="Glycerate kinase, domain 2"/>
    <property type="match status" value="1"/>
</dbReference>
<evidence type="ECO:0000256" key="4">
    <source>
        <dbReference type="PIRNR" id="PIRNR006078"/>
    </source>
</evidence>
<sequence>MKVILCPDKFKSSLTAEEVCSAMAKGVRTVVPQAEIVRMPLADGGEGTLSVLESNLNAERICVEVSGPLFRPVLAHYLLKGNRAYIEMAEASGLPLLKTFERSAMNTSTYGTGELIAHAIGRGAKEVYVLIGGSATNDGGCGMAEALGVRFLSHGGRNLTAIRGKDLARIKQIDTTALSAYKDITFVVLSDVRNPLTGPNGATHVFAPQKGAGVAEMEHLEKGLLNLTACLGNGLEDQPGAGAAGGLGYGLMSFLGAEIRSGVNTLLHMLNFSEQLDSANLILTGEGKLDHQTMSGKVVAGVIEAVGNRNIPIGIICGMCENLPEIKRELRADWVVQLRDQASGFRDSMTNAARYVQQAAAQIAKEWRSGADN</sequence>
<reference evidence="6" key="1">
    <citation type="journal article" date="2019" name="Int. J. Syst. Evol. Microbiol.">
        <title>The Global Catalogue of Microorganisms (GCM) 10K type strain sequencing project: providing services to taxonomists for standard genome sequencing and annotation.</title>
        <authorList>
            <consortium name="The Broad Institute Genomics Platform"/>
            <consortium name="The Broad Institute Genome Sequencing Center for Infectious Disease"/>
            <person name="Wu L."/>
            <person name="Ma J."/>
        </authorList>
    </citation>
    <scope>NUCLEOTIDE SEQUENCE [LARGE SCALE GENOMIC DNA]</scope>
    <source>
        <strain evidence="6">CGMCC 1.15111</strain>
    </source>
</reference>
<evidence type="ECO:0000313" key="5">
    <source>
        <dbReference type="EMBL" id="GHE57101.1"/>
    </source>
</evidence>
<dbReference type="InterPro" id="IPR018193">
    <property type="entry name" value="Glyc_kinase_flavodox-like_fold"/>
</dbReference>
<dbReference type="Gene3D" id="3.40.50.10350">
    <property type="entry name" value="Glycerate kinase, domain 1"/>
    <property type="match status" value="1"/>
</dbReference>
<keyword evidence="3 4" id="KW-0418">Kinase</keyword>
<proteinExistence type="inferred from homology"/>
<dbReference type="GO" id="GO:0016301">
    <property type="term" value="F:kinase activity"/>
    <property type="evidence" value="ECO:0007669"/>
    <property type="project" value="UniProtKB-KW"/>
</dbReference>
<evidence type="ECO:0000256" key="1">
    <source>
        <dbReference type="ARBA" id="ARBA00006284"/>
    </source>
</evidence>
<dbReference type="EMBL" id="BNAG01000001">
    <property type="protein sequence ID" value="GHE57101.1"/>
    <property type="molecule type" value="Genomic_DNA"/>
</dbReference>
<accession>A0ABQ3I240</accession>
<dbReference type="InterPro" id="IPR018197">
    <property type="entry name" value="Glycerate_kinase_RE-like"/>
</dbReference>
<dbReference type="InterPro" id="IPR004381">
    <property type="entry name" value="Glycerate_kinase"/>
</dbReference>
<dbReference type="SUPFAM" id="SSF110738">
    <property type="entry name" value="Glycerate kinase I"/>
    <property type="match status" value="1"/>
</dbReference>